<dbReference type="InterPro" id="IPR001119">
    <property type="entry name" value="SLH_dom"/>
</dbReference>
<organism evidence="4 5">
    <name type="scientific">Bacillus kandeliae</name>
    <dbReference type="NCBI Taxonomy" id="3129297"/>
    <lineage>
        <taxon>Bacteria</taxon>
        <taxon>Bacillati</taxon>
        <taxon>Bacillota</taxon>
        <taxon>Bacilli</taxon>
        <taxon>Bacillales</taxon>
        <taxon>Bacillaceae</taxon>
        <taxon>Bacillus</taxon>
    </lineage>
</organism>
<dbReference type="EMBL" id="CP147404">
    <property type="protein sequence ID" value="WXB91739.1"/>
    <property type="molecule type" value="Genomic_DNA"/>
</dbReference>
<evidence type="ECO:0000256" key="2">
    <source>
        <dbReference type="SAM" id="SignalP"/>
    </source>
</evidence>
<dbReference type="Proteomes" id="UP001387364">
    <property type="component" value="Chromosome"/>
</dbReference>
<evidence type="ECO:0000313" key="4">
    <source>
        <dbReference type="EMBL" id="WXB91739.1"/>
    </source>
</evidence>
<gene>
    <name evidence="4" type="ORF">WDJ61_10700</name>
</gene>
<feature type="domain" description="SLH" evidence="3">
    <location>
        <begin position="169"/>
        <end position="229"/>
    </location>
</feature>
<dbReference type="InterPro" id="IPR051465">
    <property type="entry name" value="Cell_Envelope_Struct_Comp"/>
</dbReference>
<proteinExistence type="predicted"/>
<sequence length="374" mass="41882">MKAFQIFMSLLLLFGLFSATPASAAVKSIDHYDIGDIDPEYRFYEAIERFVYMDIIDGYLESDLYEEDGEIYEYSYVAVRPDEKITRAQFTKILVNALSLKAGAQTKTFPDVKTSKWYYDYVRIASSQGIISGRSDGKFYPDENITRDQMAAMIYRAFRNTVTFPATSKTFKDVPSTSFAYEAVGKLAANGIVQGYGDTFKPHSQATRGQAIAILDRALHKESADPAAASAIKAVVDRNIKEEYQLTKEQNLPALEALYRETTTGYHLSYSLDSMTLLDDVEGGSVTFSMEPIGVHSLDVVTVKKRLAEVRIDNLKYKVSFTSPDMSFTMNINASGNAYLKKGEDGKWKIYNIVLDEDPEEKWQTEIASAANAS</sequence>
<dbReference type="Pfam" id="PF00395">
    <property type="entry name" value="SLH"/>
    <property type="match status" value="2"/>
</dbReference>
<dbReference type="PANTHER" id="PTHR43308:SF5">
    <property type="entry name" value="S-LAYER PROTEIN _ PEPTIDOGLYCAN ENDO-BETA-N-ACETYLGLUCOSAMINIDASE"/>
    <property type="match status" value="1"/>
</dbReference>
<keyword evidence="5" id="KW-1185">Reference proteome</keyword>
<reference evidence="4 5" key="1">
    <citation type="submission" date="2024-02" db="EMBL/GenBank/DDBJ databases">
        <title>Seven novel Bacillus-like species.</title>
        <authorList>
            <person name="Liu G."/>
        </authorList>
    </citation>
    <scope>NUCLEOTIDE SEQUENCE [LARGE SCALE GENOMIC DNA]</scope>
    <source>
        <strain evidence="4 5">FJAT-52991</strain>
    </source>
</reference>
<dbReference type="PROSITE" id="PS51272">
    <property type="entry name" value="SLH"/>
    <property type="match status" value="3"/>
</dbReference>
<dbReference type="RefSeq" id="WP_338749528.1">
    <property type="nucleotide sequence ID" value="NZ_CP147404.1"/>
</dbReference>
<keyword evidence="1 2" id="KW-0732">Signal</keyword>
<name>A0ABZ2N2M6_9BACI</name>
<feature type="domain" description="SLH" evidence="3">
    <location>
        <begin position="105"/>
        <end position="168"/>
    </location>
</feature>
<evidence type="ECO:0000259" key="3">
    <source>
        <dbReference type="PROSITE" id="PS51272"/>
    </source>
</evidence>
<protein>
    <submittedName>
        <fullName evidence="4">S-layer homology domain-containing protein</fullName>
    </submittedName>
</protein>
<evidence type="ECO:0000313" key="5">
    <source>
        <dbReference type="Proteomes" id="UP001387364"/>
    </source>
</evidence>
<feature type="signal peptide" evidence="2">
    <location>
        <begin position="1"/>
        <end position="24"/>
    </location>
</feature>
<evidence type="ECO:0000256" key="1">
    <source>
        <dbReference type="ARBA" id="ARBA00022729"/>
    </source>
</evidence>
<accession>A0ABZ2N2M6</accession>
<feature type="domain" description="SLH" evidence="3">
    <location>
        <begin position="30"/>
        <end position="104"/>
    </location>
</feature>
<feature type="chain" id="PRO_5046882306" evidence="2">
    <location>
        <begin position="25"/>
        <end position="374"/>
    </location>
</feature>
<dbReference type="PANTHER" id="PTHR43308">
    <property type="entry name" value="OUTER MEMBRANE PROTEIN ALPHA-RELATED"/>
    <property type="match status" value="1"/>
</dbReference>